<evidence type="ECO:0000259" key="11">
    <source>
        <dbReference type="Pfam" id="PF03828"/>
    </source>
</evidence>
<feature type="compositionally biased region" description="Polar residues" evidence="10">
    <location>
        <begin position="94"/>
        <end position="111"/>
    </location>
</feature>
<feature type="compositionally biased region" description="Polar residues" evidence="10">
    <location>
        <begin position="922"/>
        <end position="932"/>
    </location>
</feature>
<feature type="compositionally biased region" description="Acidic residues" evidence="10">
    <location>
        <begin position="332"/>
        <end position="344"/>
    </location>
</feature>
<comment type="cofactor">
    <cofactor evidence="2">
        <name>Mg(2+)</name>
        <dbReference type="ChEBI" id="CHEBI:18420"/>
    </cofactor>
</comment>
<evidence type="ECO:0000256" key="9">
    <source>
        <dbReference type="ARBA" id="ARBA00022842"/>
    </source>
</evidence>
<comment type="subcellular location">
    <subcellularLocation>
        <location evidence="3">Cytoplasm</location>
    </subcellularLocation>
</comment>
<comment type="caution">
    <text evidence="13">The sequence shown here is derived from an EMBL/GenBank/DDBJ whole genome shotgun (WGS) entry which is preliminary data.</text>
</comment>
<evidence type="ECO:0000256" key="10">
    <source>
        <dbReference type="SAM" id="MobiDB-lite"/>
    </source>
</evidence>
<dbReference type="GO" id="GO:0010605">
    <property type="term" value="P:negative regulation of macromolecule metabolic process"/>
    <property type="evidence" value="ECO:0007669"/>
    <property type="project" value="UniProtKB-ARBA"/>
</dbReference>
<keyword evidence="7" id="KW-0808">Transferase</keyword>
<dbReference type="Proteomes" id="UP000029964">
    <property type="component" value="Unassembled WGS sequence"/>
</dbReference>
<dbReference type="Pfam" id="PF22600">
    <property type="entry name" value="MTPAP-like_central"/>
    <property type="match status" value="1"/>
</dbReference>
<comment type="similarity">
    <text evidence="4">Belongs to the DNA polymerase type-B-like family.</text>
</comment>
<feature type="domain" description="PAP-associated" evidence="11">
    <location>
        <begin position="847"/>
        <end position="897"/>
    </location>
</feature>
<reference evidence="14" key="1">
    <citation type="journal article" date="2014" name="Genome Announc.">
        <title>Genome sequence and annotation of Acremonium chrysogenum, producer of the beta-lactam antibiotic cephalosporin C.</title>
        <authorList>
            <person name="Terfehr D."/>
            <person name="Dahlmann T.A."/>
            <person name="Specht T."/>
            <person name="Zadra I."/>
            <person name="Kuernsteiner H."/>
            <person name="Kueck U."/>
        </authorList>
    </citation>
    <scope>NUCLEOTIDE SEQUENCE [LARGE SCALE GENOMIC DNA]</scope>
    <source>
        <strain evidence="14">ATCC 11550 / CBS 779.69 / DSM 880 / IAM 14645 / JCM 23072 / IMI 49137</strain>
    </source>
</reference>
<dbReference type="SUPFAM" id="SSF81301">
    <property type="entry name" value="Nucleotidyltransferase"/>
    <property type="match status" value="1"/>
</dbReference>
<name>A0A086SY80_HAPC1</name>
<dbReference type="OrthoDB" id="407432at2759"/>
<evidence type="ECO:0000313" key="13">
    <source>
        <dbReference type="EMBL" id="KFH42062.1"/>
    </source>
</evidence>
<comment type="cofactor">
    <cofactor evidence="1">
        <name>Mn(2+)</name>
        <dbReference type="ChEBI" id="CHEBI:29035"/>
    </cofactor>
</comment>
<dbReference type="InterPro" id="IPR002058">
    <property type="entry name" value="PAP_assoc"/>
</dbReference>
<evidence type="ECO:0000256" key="8">
    <source>
        <dbReference type="ARBA" id="ARBA00022723"/>
    </source>
</evidence>
<feature type="region of interest" description="Disordered" evidence="10">
    <location>
        <begin position="1"/>
        <end position="172"/>
    </location>
</feature>
<feature type="compositionally biased region" description="Polar residues" evidence="10">
    <location>
        <begin position="22"/>
        <end position="36"/>
    </location>
</feature>
<evidence type="ECO:0000256" key="1">
    <source>
        <dbReference type="ARBA" id="ARBA00001936"/>
    </source>
</evidence>
<accession>A0A086SY80</accession>
<dbReference type="InterPro" id="IPR043519">
    <property type="entry name" value="NT_sf"/>
</dbReference>
<feature type="region of interest" description="Disordered" evidence="10">
    <location>
        <begin position="904"/>
        <end position="938"/>
    </location>
</feature>
<dbReference type="EC" id="2.7.7.19" evidence="5"/>
<dbReference type="HOGENOM" id="CLU_008947_0_0_1"/>
<dbReference type="PANTHER" id="PTHR12271">
    <property type="entry name" value="POLY A POLYMERASE CID PAP -RELATED"/>
    <property type="match status" value="1"/>
</dbReference>
<dbReference type="EMBL" id="JPKY01000105">
    <property type="protein sequence ID" value="KFH42062.1"/>
    <property type="molecule type" value="Genomic_DNA"/>
</dbReference>
<dbReference type="GO" id="GO:0005737">
    <property type="term" value="C:cytoplasm"/>
    <property type="evidence" value="ECO:0007669"/>
    <property type="project" value="UniProtKB-SubCell"/>
</dbReference>
<evidence type="ECO:0000313" key="14">
    <source>
        <dbReference type="Proteomes" id="UP000029964"/>
    </source>
</evidence>
<dbReference type="AlphaFoldDB" id="A0A086SY80"/>
<dbReference type="GO" id="GO:1990817">
    <property type="term" value="F:poly(A) RNA polymerase activity"/>
    <property type="evidence" value="ECO:0007669"/>
    <property type="project" value="UniProtKB-EC"/>
</dbReference>
<sequence>MDSSRGPEPPEAALENRLRNLILTNGGQGSDQTASDGQPVMSEPATSSGTSPQTSKSGNRRPNQAQRRQMASQYSIPLDPRPQVPSANIPYQGRGQQWRNAPHQRQSSATHYHSPGRWNEPRGHQPPPQASFSPHPHLQHPQTGTFPQDLTSSNGWRQGPPAYGQQHPRRPQFGPEEVAVQAELLNRLCAQVASGSAIERSEIAQKENFRVRIEHLIRRVITDYEQELAQRWDFPAMSVELKCFGSLSSGFATKASDMDLALLSPFSRVQPDEKGSPIPRLIEKALLDAGIGARLLTRTRVPIIKLCEHPPETLYGDLLVQREKWEKGLDNENQEDQADDEQDHDENAPAATGKGGDHQTEPPLAQGGSKTMEVTEFEIPSSDGEPQKFYLKQTPGTSLDSYYGTAKKVLRKAGFRDVRTPTMSTFTEAEWDILYRVCQAFVRGLADPLLRQRLERYPSLSFQPRPGTPDRHSLTTTFTQIEGEHAVQKWAAWLARAGVDPDPHAEQAVMAWIQAQSRQNYGVDPVAYNKELQLLLDRMKKSVSIQLVLLEQDHDESPTQYHIRATRIMEGLRSDRYRPAGGLEKSIIERYVAGIHPKEIKSAVVEYVDSMTEPITLDTVARRHKSLQLAREFSRALDKKSYDAQHVEDVEAYVNLLKSPLRKSTKGHVRYDYVVPVSKKTAALVAKIKALDDPHRLAPNQPRAKYKDHLEFPKSGAGVQCDINFSAHLALENTLLLRCYSHTDPRVRPMVLFVKHWAKMRGINSGYRGTLSSYGYVMMVLHYLVNVAQPFVCPNLQQLAPAPPPHLSPLDVENRNRFRGYDVQFWRNEQEIIHLASMHQLNHNQESIGHLLRGFFEYFAQSGPMSTGNGKGFDWGRDVLSLRTPGGLLSKQAKGWTGAKTVYEGQADQSSQGPKAAAAPGSNPNVPASDSPSKPKGDDVKEVRLRYLFAIEDPFETDHNIARTVTHNGIVSIRDEFRRAWRIIKAAGSGDVSEQLLEEVSEEKKDDKASFADLLHEIHGPVIFDDDDDDDGNDV</sequence>
<dbReference type="Gene3D" id="3.30.460.10">
    <property type="entry name" value="Beta Polymerase, domain 2"/>
    <property type="match status" value="1"/>
</dbReference>
<gene>
    <name evidence="13" type="ORF">ACRE_071790</name>
</gene>
<evidence type="ECO:0000256" key="7">
    <source>
        <dbReference type="ARBA" id="ARBA00022679"/>
    </source>
</evidence>
<dbReference type="Gene3D" id="1.10.1410.10">
    <property type="match status" value="1"/>
</dbReference>
<evidence type="ECO:0000259" key="12">
    <source>
        <dbReference type="Pfam" id="PF22600"/>
    </source>
</evidence>
<dbReference type="SUPFAM" id="SSF81631">
    <property type="entry name" value="PAP/OAS1 substrate-binding domain"/>
    <property type="match status" value="1"/>
</dbReference>
<proteinExistence type="inferred from homology"/>
<organism evidence="13 14">
    <name type="scientific">Hapsidospora chrysogenum (strain ATCC 11550 / CBS 779.69 / DSM 880 / IAM 14645 / JCM 23072 / IMI 49137)</name>
    <name type="common">Acremonium chrysogenum</name>
    <dbReference type="NCBI Taxonomy" id="857340"/>
    <lineage>
        <taxon>Eukaryota</taxon>
        <taxon>Fungi</taxon>
        <taxon>Dikarya</taxon>
        <taxon>Ascomycota</taxon>
        <taxon>Pezizomycotina</taxon>
        <taxon>Sordariomycetes</taxon>
        <taxon>Hypocreomycetidae</taxon>
        <taxon>Hypocreales</taxon>
        <taxon>Bionectriaceae</taxon>
        <taxon>Hapsidospora</taxon>
    </lineage>
</organism>
<dbReference type="InterPro" id="IPR054708">
    <property type="entry name" value="MTPAP-like_central"/>
</dbReference>
<dbReference type="PANTHER" id="PTHR12271:SF40">
    <property type="entry name" value="POLY(A) RNA POLYMERASE GLD2"/>
    <property type="match status" value="1"/>
</dbReference>
<protein>
    <recommendedName>
        <fullName evidence="5">polynucleotide adenylyltransferase</fullName>
        <ecNumber evidence="5">2.7.7.19</ecNumber>
    </recommendedName>
</protein>
<evidence type="ECO:0000256" key="6">
    <source>
        <dbReference type="ARBA" id="ARBA00022490"/>
    </source>
</evidence>
<keyword evidence="9" id="KW-0460">Magnesium</keyword>
<keyword evidence="8" id="KW-0479">Metal-binding</keyword>
<evidence type="ECO:0000256" key="2">
    <source>
        <dbReference type="ARBA" id="ARBA00001946"/>
    </source>
</evidence>
<keyword evidence="6" id="KW-0963">Cytoplasm</keyword>
<evidence type="ECO:0000256" key="4">
    <source>
        <dbReference type="ARBA" id="ARBA00008593"/>
    </source>
</evidence>
<feature type="domain" description="Poly(A) RNA polymerase mitochondrial-like central palm" evidence="12">
    <location>
        <begin position="196"/>
        <end position="313"/>
    </location>
</feature>
<evidence type="ECO:0000256" key="3">
    <source>
        <dbReference type="ARBA" id="ARBA00004496"/>
    </source>
</evidence>
<feature type="compositionally biased region" description="Polar residues" evidence="10">
    <location>
        <begin position="44"/>
        <end position="75"/>
    </location>
</feature>
<keyword evidence="14" id="KW-1185">Reference proteome</keyword>
<dbReference type="Pfam" id="PF03828">
    <property type="entry name" value="PAP_assoc"/>
    <property type="match status" value="1"/>
</dbReference>
<dbReference type="GO" id="GO:0031123">
    <property type="term" value="P:RNA 3'-end processing"/>
    <property type="evidence" value="ECO:0007669"/>
    <property type="project" value="TreeGrafter"/>
</dbReference>
<feature type="region of interest" description="Disordered" evidence="10">
    <location>
        <begin position="330"/>
        <end position="370"/>
    </location>
</feature>
<evidence type="ECO:0000256" key="5">
    <source>
        <dbReference type="ARBA" id="ARBA00012388"/>
    </source>
</evidence>
<dbReference type="GO" id="GO:0050265">
    <property type="term" value="F:RNA uridylyltransferase activity"/>
    <property type="evidence" value="ECO:0007669"/>
    <property type="project" value="TreeGrafter"/>
</dbReference>
<feature type="compositionally biased region" description="Polar residues" evidence="10">
    <location>
        <begin position="140"/>
        <end position="156"/>
    </location>
</feature>
<dbReference type="STRING" id="857340.A0A086SY80"/>
<dbReference type="GO" id="GO:0046872">
    <property type="term" value="F:metal ion binding"/>
    <property type="evidence" value="ECO:0007669"/>
    <property type="project" value="UniProtKB-KW"/>
</dbReference>